<sequence>MAVGRHDDIRVADGIIPGLDPSRSMTLIADRPFATEAYKIDFHIPLPVAAADRATRIERAVPRQEGNDIEGVRAIRACA</sequence>
<keyword evidence="2" id="KW-1185">Reference proteome</keyword>
<organism evidence="1 2">
    <name type="scientific">Sphingomonas aliaeris</name>
    <dbReference type="NCBI Taxonomy" id="2759526"/>
    <lineage>
        <taxon>Bacteria</taxon>
        <taxon>Pseudomonadati</taxon>
        <taxon>Pseudomonadota</taxon>
        <taxon>Alphaproteobacteria</taxon>
        <taxon>Sphingomonadales</taxon>
        <taxon>Sphingomonadaceae</taxon>
        <taxon>Sphingomonas</taxon>
    </lineage>
</organism>
<proteinExistence type="predicted"/>
<name>A0A974NUS8_9SPHN</name>
<evidence type="ECO:0000313" key="2">
    <source>
        <dbReference type="Proteomes" id="UP000595894"/>
    </source>
</evidence>
<evidence type="ECO:0000313" key="1">
    <source>
        <dbReference type="EMBL" id="QQV77373.1"/>
    </source>
</evidence>
<reference evidence="2" key="1">
    <citation type="submission" date="2020-09" db="EMBL/GenBank/DDBJ databases">
        <title>Sphingomonas sp., a new species isolated from pork steak.</title>
        <authorList>
            <person name="Heidler von Heilborn D."/>
        </authorList>
    </citation>
    <scope>NUCLEOTIDE SEQUENCE [LARGE SCALE GENOMIC DNA]</scope>
</reference>
<dbReference type="KEGG" id="sari:H5J25_00600"/>
<dbReference type="Proteomes" id="UP000595894">
    <property type="component" value="Chromosome"/>
</dbReference>
<dbReference type="AlphaFoldDB" id="A0A974NUS8"/>
<dbReference type="EMBL" id="CP061035">
    <property type="protein sequence ID" value="QQV77373.1"/>
    <property type="molecule type" value="Genomic_DNA"/>
</dbReference>
<protein>
    <submittedName>
        <fullName evidence="1">Uncharacterized protein</fullName>
    </submittedName>
</protein>
<dbReference type="RefSeq" id="WP_202093800.1">
    <property type="nucleotide sequence ID" value="NZ_CP061035.1"/>
</dbReference>
<gene>
    <name evidence="1" type="ORF">H5J25_00600</name>
</gene>
<accession>A0A974NUS8</accession>